<dbReference type="GO" id="GO:0032259">
    <property type="term" value="P:methylation"/>
    <property type="evidence" value="ECO:0007669"/>
    <property type="project" value="UniProtKB-KW"/>
</dbReference>
<dbReference type="PANTHER" id="PTHR24422:SF10">
    <property type="entry name" value="CHEMOTAXIS PROTEIN METHYLTRANSFERASE 2"/>
    <property type="match status" value="1"/>
</dbReference>
<dbReference type="Pfam" id="PF03705">
    <property type="entry name" value="CheR_N"/>
    <property type="match status" value="1"/>
</dbReference>
<keyword evidence="4 7" id="KW-0808">Transferase</keyword>
<dbReference type="GO" id="GO:0008983">
    <property type="term" value="F:protein-glutamate O-methyltransferase activity"/>
    <property type="evidence" value="ECO:0007669"/>
    <property type="project" value="UniProtKB-EC"/>
</dbReference>
<dbReference type="InterPro" id="IPR022641">
    <property type="entry name" value="CheR_N"/>
</dbReference>
<evidence type="ECO:0000313" key="7">
    <source>
        <dbReference type="EMBL" id="RQD76205.1"/>
    </source>
</evidence>
<dbReference type="PROSITE" id="PS50123">
    <property type="entry name" value="CHER"/>
    <property type="match status" value="1"/>
</dbReference>
<dbReference type="EC" id="2.1.1.80" evidence="2"/>
<dbReference type="Gene3D" id="1.10.155.10">
    <property type="entry name" value="Chemotaxis receptor methyltransferase CheR, N-terminal domain"/>
    <property type="match status" value="1"/>
</dbReference>
<dbReference type="SUPFAM" id="SSF53335">
    <property type="entry name" value="S-adenosyl-L-methionine-dependent methyltransferases"/>
    <property type="match status" value="1"/>
</dbReference>
<keyword evidence="5" id="KW-0949">S-adenosyl-L-methionine</keyword>
<evidence type="ECO:0000256" key="5">
    <source>
        <dbReference type="ARBA" id="ARBA00022691"/>
    </source>
</evidence>
<dbReference type="PRINTS" id="PR00996">
    <property type="entry name" value="CHERMTFRASE"/>
</dbReference>
<gene>
    <name evidence="7" type="ORF">D5R97_04720</name>
</gene>
<dbReference type="AlphaFoldDB" id="A0A424YF06"/>
<comment type="caution">
    <text evidence="7">The sequence shown here is derived from an EMBL/GenBank/DDBJ whole genome shotgun (WGS) entry which is preliminary data.</text>
</comment>
<dbReference type="InterPro" id="IPR036804">
    <property type="entry name" value="CheR_N_sf"/>
</dbReference>
<evidence type="ECO:0000256" key="1">
    <source>
        <dbReference type="ARBA" id="ARBA00001541"/>
    </source>
</evidence>
<dbReference type="InterPro" id="IPR022642">
    <property type="entry name" value="CheR_C"/>
</dbReference>
<organism evidence="7 8">
    <name type="scientific">Candidatus Syntrophonatronum acetioxidans</name>
    <dbReference type="NCBI Taxonomy" id="1795816"/>
    <lineage>
        <taxon>Bacteria</taxon>
        <taxon>Bacillati</taxon>
        <taxon>Bacillota</taxon>
        <taxon>Clostridia</taxon>
        <taxon>Eubacteriales</taxon>
        <taxon>Syntrophomonadaceae</taxon>
        <taxon>Candidatus Syntrophonatronum</taxon>
    </lineage>
</organism>
<reference evidence="7 8" key="1">
    <citation type="submission" date="2018-08" db="EMBL/GenBank/DDBJ databases">
        <title>The metabolism and importance of syntrophic acetate oxidation coupled to methane or sulfide production in haloalkaline environments.</title>
        <authorList>
            <person name="Timmers P.H.A."/>
            <person name="Vavourakis C.D."/>
            <person name="Sorokin D.Y."/>
            <person name="Sinninghe Damste J.S."/>
            <person name="Muyzer G."/>
            <person name="Stams A.J.M."/>
            <person name="Plugge C.M."/>
        </authorList>
    </citation>
    <scope>NUCLEOTIDE SEQUENCE [LARGE SCALE GENOMIC DNA]</scope>
    <source>
        <strain evidence="7">MSAO_Bac1</strain>
    </source>
</reference>
<name>A0A424YF06_9FIRM</name>
<evidence type="ECO:0000256" key="4">
    <source>
        <dbReference type="ARBA" id="ARBA00022679"/>
    </source>
</evidence>
<dbReference type="InterPro" id="IPR000780">
    <property type="entry name" value="CheR_MeTrfase"/>
</dbReference>
<protein>
    <recommendedName>
        <fullName evidence="2">protein-glutamate O-methyltransferase</fullName>
        <ecNumber evidence="2">2.1.1.80</ecNumber>
    </recommendedName>
</protein>
<dbReference type="Gene3D" id="3.40.50.150">
    <property type="entry name" value="Vaccinia Virus protein VP39"/>
    <property type="match status" value="1"/>
</dbReference>
<keyword evidence="3 7" id="KW-0489">Methyltransferase</keyword>
<proteinExistence type="predicted"/>
<dbReference type="EMBL" id="QZAA01000129">
    <property type="protein sequence ID" value="RQD76205.1"/>
    <property type="molecule type" value="Genomic_DNA"/>
</dbReference>
<evidence type="ECO:0000256" key="3">
    <source>
        <dbReference type="ARBA" id="ARBA00022603"/>
    </source>
</evidence>
<evidence type="ECO:0000259" key="6">
    <source>
        <dbReference type="PROSITE" id="PS50123"/>
    </source>
</evidence>
<dbReference type="InterPro" id="IPR029063">
    <property type="entry name" value="SAM-dependent_MTases_sf"/>
</dbReference>
<sequence length="265" mass="31014">MVLNYPHFKKRFLKLTGIDLDSYKDQQMERRIQQFMSRLNIKDYHSYLKLLKRDEGEKTRFLNYLTINTTSFFRDPSVYRYIRDKIIPELLARKKGKVKAWSAGCSIGAEPYSLAILFGEITTPLRFKIVATDIDNETLEKAREGLYTANQLEHLSSKSLKKYFSRKGVFFRLKPFVKERVVFKKQDLLKDNIEKNCDLILCRNVLIYLKQEVQEKVLEGLVYSLNPSGYLVLGCSENIPHPRSIGLKRVSIAIFQKERIANKTD</sequence>
<evidence type="ECO:0000256" key="2">
    <source>
        <dbReference type="ARBA" id="ARBA00012534"/>
    </source>
</evidence>
<dbReference type="PANTHER" id="PTHR24422">
    <property type="entry name" value="CHEMOTAXIS PROTEIN METHYLTRANSFERASE"/>
    <property type="match status" value="1"/>
</dbReference>
<feature type="domain" description="CheR-type methyltransferase" evidence="6">
    <location>
        <begin position="1"/>
        <end position="260"/>
    </location>
</feature>
<dbReference type="Proteomes" id="UP000285138">
    <property type="component" value="Unassembled WGS sequence"/>
</dbReference>
<accession>A0A424YF06</accession>
<evidence type="ECO:0000313" key="8">
    <source>
        <dbReference type="Proteomes" id="UP000285138"/>
    </source>
</evidence>
<comment type="catalytic activity">
    <reaction evidence="1">
        <text>L-glutamyl-[protein] + S-adenosyl-L-methionine = [protein]-L-glutamate 5-O-methyl ester + S-adenosyl-L-homocysteine</text>
        <dbReference type="Rhea" id="RHEA:24452"/>
        <dbReference type="Rhea" id="RHEA-COMP:10208"/>
        <dbReference type="Rhea" id="RHEA-COMP:10311"/>
        <dbReference type="ChEBI" id="CHEBI:29973"/>
        <dbReference type="ChEBI" id="CHEBI:57856"/>
        <dbReference type="ChEBI" id="CHEBI:59789"/>
        <dbReference type="ChEBI" id="CHEBI:82795"/>
        <dbReference type="EC" id="2.1.1.80"/>
    </reaction>
</comment>
<dbReference type="Pfam" id="PF01739">
    <property type="entry name" value="CheR"/>
    <property type="match status" value="1"/>
</dbReference>
<dbReference type="SMART" id="SM00138">
    <property type="entry name" value="MeTrc"/>
    <property type="match status" value="1"/>
</dbReference>
<dbReference type="InterPro" id="IPR050903">
    <property type="entry name" value="Bact_Chemotaxis_MeTrfase"/>
</dbReference>
<dbReference type="SUPFAM" id="SSF47757">
    <property type="entry name" value="Chemotaxis receptor methyltransferase CheR, N-terminal domain"/>
    <property type="match status" value="1"/>
</dbReference>